<dbReference type="Proteomes" id="UP000293764">
    <property type="component" value="Unassembled WGS sequence"/>
</dbReference>
<reference evidence="2 3" key="1">
    <citation type="submission" date="2019-01" db="EMBL/GenBank/DDBJ databases">
        <title>Novel species of Cellulomonas.</title>
        <authorList>
            <person name="Liu Q."/>
            <person name="Xin Y.-H."/>
        </authorList>
    </citation>
    <scope>NUCLEOTIDE SEQUENCE [LARGE SCALE GENOMIC DNA]</scope>
    <source>
        <strain evidence="2 3">HLT2-17</strain>
    </source>
</reference>
<dbReference type="InterPro" id="IPR003718">
    <property type="entry name" value="OsmC/Ohr_fam"/>
</dbReference>
<keyword evidence="3" id="KW-1185">Reference proteome</keyword>
<feature type="region of interest" description="Disordered" evidence="1">
    <location>
        <begin position="1"/>
        <end position="33"/>
    </location>
</feature>
<accession>A0A4Q5MWI1</accession>
<dbReference type="AlphaFoldDB" id="A0A4Q5MWI1"/>
<name>A0A4Q5MWI1_9MICO</name>
<proteinExistence type="predicted"/>
<dbReference type="SUPFAM" id="SSF82784">
    <property type="entry name" value="OsmC-like"/>
    <property type="match status" value="1"/>
</dbReference>
<evidence type="ECO:0000313" key="3">
    <source>
        <dbReference type="Proteomes" id="UP000293764"/>
    </source>
</evidence>
<dbReference type="InterPro" id="IPR015946">
    <property type="entry name" value="KH_dom-like_a/b"/>
</dbReference>
<evidence type="ECO:0000313" key="2">
    <source>
        <dbReference type="EMBL" id="RYV49929.1"/>
    </source>
</evidence>
<dbReference type="Gene3D" id="3.30.300.20">
    <property type="match status" value="1"/>
</dbReference>
<dbReference type="Pfam" id="PF02566">
    <property type="entry name" value="OsmC"/>
    <property type="match status" value="1"/>
</dbReference>
<protein>
    <submittedName>
        <fullName evidence="2">OsmC family peroxiredoxin</fullName>
    </submittedName>
</protein>
<sequence length="156" mass="16174">MTAVSALPPATEIAPPETWAERTGPRTYTGRNSRGAEVLMGPADAGSVFTPGELLKVALAGCCGMSADIPLARRLGPDFAATVRVSGVSDPSDDRYPLLSEELAVDLSSLEGAALERLLTVVQRAVDEHCTVARTLVAGAAVELTVTGPRSDLVES</sequence>
<dbReference type="RefSeq" id="WP_130103754.1">
    <property type="nucleotide sequence ID" value="NZ_SDWW01000047.1"/>
</dbReference>
<evidence type="ECO:0000256" key="1">
    <source>
        <dbReference type="SAM" id="MobiDB-lite"/>
    </source>
</evidence>
<dbReference type="EMBL" id="SDWW01000047">
    <property type="protein sequence ID" value="RYV49929.1"/>
    <property type="molecule type" value="Genomic_DNA"/>
</dbReference>
<organism evidence="2 3">
    <name type="scientific">Pengzhenrongella frigida</name>
    <dbReference type="NCBI Taxonomy" id="1259133"/>
    <lineage>
        <taxon>Bacteria</taxon>
        <taxon>Bacillati</taxon>
        <taxon>Actinomycetota</taxon>
        <taxon>Actinomycetes</taxon>
        <taxon>Micrococcales</taxon>
        <taxon>Pengzhenrongella</taxon>
    </lineage>
</organism>
<comment type="caution">
    <text evidence="2">The sequence shown here is derived from an EMBL/GenBank/DDBJ whole genome shotgun (WGS) entry which is preliminary data.</text>
</comment>
<dbReference type="InterPro" id="IPR036102">
    <property type="entry name" value="OsmC/Ohrsf"/>
</dbReference>
<dbReference type="OrthoDB" id="4703953at2"/>
<gene>
    <name evidence="2" type="ORF">EUA98_16305</name>
</gene>